<dbReference type="RefSeq" id="XP_040761899.1">
    <property type="nucleotide sequence ID" value="XM_040909427.1"/>
</dbReference>
<dbReference type="Proteomes" id="UP000076871">
    <property type="component" value="Unassembled WGS sequence"/>
</dbReference>
<organism evidence="2 3">
    <name type="scientific">Laetiporus sulphureus 93-53</name>
    <dbReference type="NCBI Taxonomy" id="1314785"/>
    <lineage>
        <taxon>Eukaryota</taxon>
        <taxon>Fungi</taxon>
        <taxon>Dikarya</taxon>
        <taxon>Basidiomycota</taxon>
        <taxon>Agaricomycotina</taxon>
        <taxon>Agaricomycetes</taxon>
        <taxon>Polyporales</taxon>
        <taxon>Laetiporus</taxon>
    </lineage>
</organism>
<accession>A0A165D4X0</accession>
<feature type="region of interest" description="Disordered" evidence="1">
    <location>
        <begin position="55"/>
        <end position="104"/>
    </location>
</feature>
<protein>
    <submittedName>
        <fullName evidence="2">Uncharacterized protein</fullName>
    </submittedName>
</protein>
<dbReference type="AlphaFoldDB" id="A0A165D4X0"/>
<name>A0A165D4X0_9APHY</name>
<dbReference type="EMBL" id="KV427638">
    <property type="protein sequence ID" value="KZT04159.1"/>
    <property type="molecule type" value="Genomic_DNA"/>
</dbReference>
<dbReference type="InParanoid" id="A0A165D4X0"/>
<evidence type="ECO:0000313" key="2">
    <source>
        <dbReference type="EMBL" id="KZT04159.1"/>
    </source>
</evidence>
<feature type="compositionally biased region" description="Polar residues" evidence="1">
    <location>
        <begin position="86"/>
        <end position="104"/>
    </location>
</feature>
<evidence type="ECO:0000313" key="3">
    <source>
        <dbReference type="Proteomes" id="UP000076871"/>
    </source>
</evidence>
<reference evidence="2 3" key="1">
    <citation type="journal article" date="2016" name="Mol. Biol. Evol.">
        <title>Comparative Genomics of Early-Diverging Mushroom-Forming Fungi Provides Insights into the Origins of Lignocellulose Decay Capabilities.</title>
        <authorList>
            <person name="Nagy L.G."/>
            <person name="Riley R."/>
            <person name="Tritt A."/>
            <person name="Adam C."/>
            <person name="Daum C."/>
            <person name="Floudas D."/>
            <person name="Sun H."/>
            <person name="Yadav J.S."/>
            <person name="Pangilinan J."/>
            <person name="Larsson K.H."/>
            <person name="Matsuura K."/>
            <person name="Barry K."/>
            <person name="Labutti K."/>
            <person name="Kuo R."/>
            <person name="Ohm R.A."/>
            <person name="Bhattacharya S.S."/>
            <person name="Shirouzu T."/>
            <person name="Yoshinaga Y."/>
            <person name="Martin F.M."/>
            <person name="Grigoriev I.V."/>
            <person name="Hibbett D.S."/>
        </authorList>
    </citation>
    <scope>NUCLEOTIDE SEQUENCE [LARGE SCALE GENOMIC DNA]</scope>
    <source>
        <strain evidence="2 3">93-53</strain>
    </source>
</reference>
<dbReference type="GeneID" id="63826456"/>
<keyword evidence="3" id="KW-1185">Reference proteome</keyword>
<proteinExistence type="predicted"/>
<sequence length="104" mass="11416">MMPQPVHPRESFDTILFGNWDCHEEDGKVVITRQPGTINMPDNAGRVPSFLQTSRAPSVTKPLRQTPEQWPSSLCFAGQQKPVTGPSLSSSKVQPSNTSAALRK</sequence>
<gene>
    <name evidence="2" type="ORF">LAESUDRAFT_728374</name>
</gene>
<evidence type="ECO:0000256" key="1">
    <source>
        <dbReference type="SAM" id="MobiDB-lite"/>
    </source>
</evidence>